<evidence type="ECO:0000256" key="3">
    <source>
        <dbReference type="SAM" id="MobiDB-lite"/>
    </source>
</evidence>
<feature type="region of interest" description="Disordered" evidence="3">
    <location>
        <begin position="532"/>
        <end position="637"/>
    </location>
</feature>
<evidence type="ECO:0000313" key="4">
    <source>
        <dbReference type="EMBL" id="KAK5538757.1"/>
    </source>
</evidence>
<dbReference type="GO" id="GO:0005856">
    <property type="term" value="C:cytoskeleton"/>
    <property type="evidence" value="ECO:0007669"/>
    <property type="project" value="TreeGrafter"/>
</dbReference>
<accession>A0AAV9QCG0</accession>
<dbReference type="Proteomes" id="UP001345827">
    <property type="component" value="Unassembled WGS sequence"/>
</dbReference>
<feature type="compositionally biased region" description="Polar residues" evidence="3">
    <location>
        <begin position="1374"/>
        <end position="1386"/>
    </location>
</feature>
<feature type="coiled-coil region" evidence="2">
    <location>
        <begin position="1780"/>
        <end position="1836"/>
    </location>
</feature>
<feature type="compositionally biased region" description="Polar residues" evidence="3">
    <location>
        <begin position="2166"/>
        <end position="2176"/>
    </location>
</feature>
<feature type="compositionally biased region" description="Polar residues" evidence="3">
    <location>
        <begin position="2100"/>
        <end position="2113"/>
    </location>
</feature>
<feature type="compositionally biased region" description="Basic and acidic residues" evidence="3">
    <location>
        <begin position="989"/>
        <end position="1017"/>
    </location>
</feature>
<feature type="coiled-coil region" evidence="2">
    <location>
        <begin position="1520"/>
        <end position="1739"/>
    </location>
</feature>
<dbReference type="EMBL" id="JAXLQG010000006">
    <property type="protein sequence ID" value="KAK5538757.1"/>
    <property type="molecule type" value="Genomic_DNA"/>
</dbReference>
<protein>
    <recommendedName>
        <fullName evidence="6">Myosin class II heavy chain</fullName>
    </recommendedName>
</protein>
<gene>
    <name evidence="4" type="ORF">LTR25_004301</name>
</gene>
<feature type="coiled-coil region" evidence="2">
    <location>
        <begin position="1957"/>
        <end position="1984"/>
    </location>
</feature>
<organism evidence="4 5">
    <name type="scientific">Vermiconidia calcicola</name>
    <dbReference type="NCBI Taxonomy" id="1690605"/>
    <lineage>
        <taxon>Eukaryota</taxon>
        <taxon>Fungi</taxon>
        <taxon>Dikarya</taxon>
        <taxon>Ascomycota</taxon>
        <taxon>Pezizomycotina</taxon>
        <taxon>Dothideomycetes</taxon>
        <taxon>Dothideomycetidae</taxon>
        <taxon>Mycosphaerellales</taxon>
        <taxon>Extremaceae</taxon>
        <taxon>Vermiconidia</taxon>
    </lineage>
</organism>
<feature type="compositionally biased region" description="Acidic residues" evidence="3">
    <location>
        <begin position="2210"/>
        <end position="2219"/>
    </location>
</feature>
<keyword evidence="1 2" id="KW-0175">Coiled coil</keyword>
<proteinExistence type="predicted"/>
<evidence type="ECO:0008006" key="6">
    <source>
        <dbReference type="Google" id="ProtNLM"/>
    </source>
</evidence>
<feature type="compositionally biased region" description="Polar residues" evidence="3">
    <location>
        <begin position="537"/>
        <end position="549"/>
    </location>
</feature>
<feature type="compositionally biased region" description="Low complexity" evidence="3">
    <location>
        <begin position="2145"/>
        <end position="2155"/>
    </location>
</feature>
<sequence length="2241" mass="247255">MNLDQLGLETLPPRPRWHDPIDRAEDGGTPPHSLKAPSLSSTPSESNWDPSFDLPPLPSLRRERDRLGKPQSPEFQRQRAESGAYYAAAWGSPYATPSPRRSHRSTDWSAQRSEIQATPRATSAGRHSSPLSIRASAESHKPHTRDPTSSEKRLRLKTKVLNPLSEKPIWLSDSDDTGSEITAKEGDNTPTRRAYLDNWGISPDDAVTRRSSRHQFSESVATLTPGTFHDADPAIGESGNRPQALSPAVESTMAEQESEAPATASKPLPDLPPRGPVAEEDMKATDSPVPEQRPRVTSMQSYQRPKKKVVWKGKNCIIALPLTDREAAGLPPLVTPQDVKERIEGWIKAGYNINGFELAESVGGSGQSRPVYPDPTEMQAERTLRRYQVHIPNQADWDAWVNHLKEEKLRALGVSPSNSEAPPSTKSPFSTSLSRVSSGYPGLAASPPVASSSSASNPLRATSNPFSPSLMSSGGISPQSISMTSPQFNGLGRPLQGHGYKQSVAPPNSYGRITSPFDGSISQASSLGYGARPNIPPLSSRQNSFSPNHPIQLPNLGEVLSPQLKPRGRGQNTTLLPEQRRYGQGQSEDHSVSGHRHPPALSPDLSQHADPNLRTPDPRGPSPPSIEIAHPTPKSHRHNLSMALQRGIDEAEAATRERRAGPDGDEPQSEQVSSRKNSMMDEEPPILRRPETMSTTDERSEIETNPSLAATPLLMDDKNPFMNWQALSDAAKAESKHTAEANLSTTKLNVQAKEFNPQAVFSSSNFTFGANNDTAPFAFSQPSQAPVSRKDSAQKRLSLNADAPAFTPSFISQSTSKETPFKFSSATFNVEAPVFNPSKSAATEFLGNVGSSGSPEPNATNSIFGTVIVDPGSKVSRRPAKSVPIQPPNPKEMGEESSVSSEDEDDSDSGRPMAPTDRQKRARRTDSDGDRSPVYADSAPFRHERILSEIVDDIDQNGPPPESPKKSLDGWSYIPADEEPLESLPEPPSAEKDNDAPQESDREFTMKSQDDVAKFNEARPPFDAPPVYSTEREAQEEAIEEPSTPEKTEQTPRAQVRKPKSSLSALAQPFEFKTFSSSPYPSSSAKTPARLQGLEASRYAASSSPPQSSADLTASLSSPPADLYHYVEKDTQSVSDEDDVVEVIEEPSIDKDTQSVSDEDDVVEVIEEPSTEEDVEHQEVTARVDDQPKKLESQAQVDHEVPDMQEQGHQDEVELDMPRLPLRHQDDPLPSFEEIDAVMKQFEVHPELGIERNDTPIQSTPLVDMHLGGNFRSDAPSPSPPRRRGQDGRGEVSYPPSIGLGIGVHNLNTGRANVSDWDDTLPAPEAAKVQLRSQFFDGHVNDLVDGILENRLGPLERTLQTIQHSLALMATGSRPKSSGRSMSTDIKNSDADDEDDYDAFEGFSSYRARSPSARRNERRQDKIRAAVAEALAAYQPPQPPQSSIDMTEFSAIVQEMREMAQHAGSQNTQNQLKTIVEDVISHHPRLRGSRVQHDHESAEHKYMPQIDGLESMLKISKEHAAEEVQLRRKAEAEVTELRLRLRMAEEEAAQHRESSEEAQQTLVAFVEEKKSYEKVRSEVEAVNLKNAALESTLEEYRVSSDEWREDIRAEREKNKELKSALRDLQQHFEDQSHSRQSLRSKVERLQGQMTQAVQDLHAEQAEWRHKEHDLLSQLAQVQHELDREQRDRQRTEAELRSLDEEHKANLQVKVHLEHAQADVSRLNELVASLSEQNRNLDTKAFNLDRELAHTINTKEAELATTTAKLQAELDSARGQLHSIKTDSEAQISRLQSRLDHAELDIEDQRAKQDALLSETVEAHKEAMHEANERRESALEDQHQVHEKKLGDLRDRHTRELHNSFDNRSRLEHHLNEKLSLSDDKVKHLESKIADLEERLDITKSAARAAVEAATAKGVNLPTPASSVIASPPQRATSASISFVRGTEIPEKISPQALRESIMVLQDQLQNREQTIEKLEAELSAVDKDAPNKLKDRDTEIGWLRELLSVRVDDLEEIINTTSQPDFDRETVKDAAIRLRANLQMEQQLKERVAGGLASPLPSISTLSSYAQSPRALPMAAAAAWGNWRRARDTSIGALSDLATNLGNQTPSKSTIGSPASFLSGIMTPPGTTQKLPGSAEMSAPPPSMRPLAAAAAARKSSSEARPLRAYSSQPRALSSKQAEKRPQSSQSEPRPLRPESPHTPIQARRPILDLAEDVDEDASPLDGKDVSVRRLQDVELIADIA</sequence>
<reference evidence="4 5" key="1">
    <citation type="submission" date="2023-06" db="EMBL/GenBank/DDBJ databases">
        <title>Black Yeasts Isolated from many extreme environments.</title>
        <authorList>
            <person name="Coleine C."/>
            <person name="Stajich J.E."/>
            <person name="Selbmann L."/>
        </authorList>
    </citation>
    <scope>NUCLEOTIDE SEQUENCE [LARGE SCALE GENOMIC DNA]</scope>
    <source>
        <strain evidence="4 5">CCFEE 5887</strain>
    </source>
</reference>
<keyword evidence="5" id="KW-1185">Reference proteome</keyword>
<evidence type="ECO:0000313" key="5">
    <source>
        <dbReference type="Proteomes" id="UP001345827"/>
    </source>
</evidence>
<feature type="region of interest" description="Disordered" evidence="3">
    <location>
        <begin position="413"/>
        <end position="517"/>
    </location>
</feature>
<feature type="region of interest" description="Disordered" evidence="3">
    <location>
        <begin position="1"/>
        <end position="301"/>
    </location>
</feature>
<feature type="compositionally biased region" description="Basic and acidic residues" evidence="3">
    <location>
        <begin position="137"/>
        <end position="153"/>
    </location>
</feature>
<evidence type="ECO:0000256" key="1">
    <source>
        <dbReference type="ARBA" id="ARBA00023054"/>
    </source>
</evidence>
<feature type="compositionally biased region" description="Basic and acidic residues" evidence="3">
    <location>
        <begin position="1177"/>
        <end position="1212"/>
    </location>
</feature>
<feature type="compositionally biased region" description="Polar residues" evidence="3">
    <location>
        <begin position="457"/>
        <end position="488"/>
    </location>
</feature>
<feature type="compositionally biased region" description="Polar residues" evidence="3">
    <location>
        <begin position="415"/>
        <end position="437"/>
    </location>
</feature>
<feature type="compositionally biased region" description="Acidic residues" evidence="3">
    <location>
        <begin position="1167"/>
        <end position="1176"/>
    </location>
</feature>
<feature type="region of interest" description="Disordered" evidence="3">
    <location>
        <begin position="2100"/>
        <end position="2227"/>
    </location>
</feature>
<dbReference type="PANTHER" id="PTHR32083:SF0">
    <property type="entry name" value="CILIA AND FLAGELLA-ASSOCIATED PROTEIN 58"/>
    <property type="match status" value="1"/>
</dbReference>
<feature type="region of interest" description="Disordered" evidence="3">
    <location>
        <begin position="872"/>
        <end position="1138"/>
    </location>
</feature>
<dbReference type="PANTHER" id="PTHR32083">
    <property type="entry name" value="CILIA AND FLAGELLA-ASSOCIATED PROTEIN 58-RELATED"/>
    <property type="match status" value="1"/>
</dbReference>
<feature type="compositionally biased region" description="Basic and acidic residues" evidence="3">
    <location>
        <begin position="653"/>
        <end position="662"/>
    </location>
</feature>
<feature type="region of interest" description="Disordered" evidence="3">
    <location>
        <begin position="653"/>
        <end position="705"/>
    </location>
</feature>
<comment type="caution">
    <text evidence="4">The sequence shown here is derived from an EMBL/GenBank/DDBJ whole genome shotgun (WGS) entry which is preliminary data.</text>
</comment>
<feature type="compositionally biased region" description="Low complexity" evidence="3">
    <location>
        <begin position="444"/>
        <end position="456"/>
    </location>
</feature>
<evidence type="ECO:0000256" key="2">
    <source>
        <dbReference type="SAM" id="Coils"/>
    </source>
</evidence>
<name>A0AAV9QCG0_9PEZI</name>
<feature type="region of interest" description="Disordered" evidence="3">
    <location>
        <begin position="1167"/>
        <end position="1216"/>
    </location>
</feature>
<feature type="region of interest" description="Disordered" evidence="3">
    <location>
        <begin position="1266"/>
        <end position="1295"/>
    </location>
</feature>
<feature type="compositionally biased region" description="Low complexity" evidence="3">
    <location>
        <begin position="1096"/>
        <end position="1110"/>
    </location>
</feature>
<feature type="compositionally biased region" description="Basic and acidic residues" evidence="3">
    <location>
        <begin position="16"/>
        <end position="26"/>
    </location>
</feature>
<feature type="region of interest" description="Disordered" evidence="3">
    <location>
        <begin position="1370"/>
        <end position="1394"/>
    </location>
</feature>
<feature type="coiled-coil region" evidence="2">
    <location>
        <begin position="1874"/>
        <end position="1908"/>
    </location>
</feature>
<feature type="compositionally biased region" description="Polar residues" evidence="3">
    <location>
        <begin position="107"/>
        <end position="131"/>
    </location>
</feature>
<feature type="compositionally biased region" description="Basic and acidic residues" evidence="3">
    <location>
        <begin position="685"/>
        <end position="702"/>
    </location>
</feature>
<feature type="compositionally biased region" description="Polar residues" evidence="3">
    <location>
        <begin position="38"/>
        <end position="48"/>
    </location>
</feature>